<dbReference type="RefSeq" id="WP_267848308.1">
    <property type="nucleotide sequence ID" value="NZ_JAPMXC010000004.1"/>
</dbReference>
<sequence>MPSGKTTKSLRADMPTVAAWIDQLRAAFGSDVIHDAIRAGEPAFYAEEDGHILGTPLLKNVNAWNLEGLAQRQFCKGCHGECVGTDQPCHR</sequence>
<protein>
    <submittedName>
        <fullName evidence="1">Uncharacterized protein</fullName>
    </submittedName>
</protein>
<evidence type="ECO:0000313" key="2">
    <source>
        <dbReference type="Proteomes" id="UP001082899"/>
    </source>
</evidence>
<accession>A0ABT3ZR45</accession>
<gene>
    <name evidence="1" type="ORF">OVY01_14475</name>
</gene>
<proteinExistence type="predicted"/>
<reference evidence="1" key="1">
    <citation type="submission" date="2022-11" db="EMBL/GenBank/DDBJ databases">
        <title>Robbsia betulipollinis sp. nov., isolated from pollen of birch (Betula pendula).</title>
        <authorList>
            <person name="Shi H."/>
            <person name="Ambika Manirajan B."/>
            <person name="Ratering S."/>
            <person name="Geissler-Plaum R."/>
            <person name="Schnell S."/>
        </authorList>
    </citation>
    <scope>NUCLEOTIDE SEQUENCE</scope>
    <source>
        <strain evidence="1">Bb-Pol-6</strain>
    </source>
</reference>
<dbReference type="Proteomes" id="UP001082899">
    <property type="component" value="Unassembled WGS sequence"/>
</dbReference>
<organism evidence="1 2">
    <name type="scientific">Robbsia betulipollinis</name>
    <dbReference type="NCBI Taxonomy" id="2981849"/>
    <lineage>
        <taxon>Bacteria</taxon>
        <taxon>Pseudomonadati</taxon>
        <taxon>Pseudomonadota</taxon>
        <taxon>Betaproteobacteria</taxon>
        <taxon>Burkholderiales</taxon>
        <taxon>Burkholderiaceae</taxon>
        <taxon>Robbsia</taxon>
    </lineage>
</organism>
<dbReference type="EMBL" id="JAPMXC010000004">
    <property type="protein sequence ID" value="MCY0388415.1"/>
    <property type="molecule type" value="Genomic_DNA"/>
</dbReference>
<comment type="caution">
    <text evidence="1">The sequence shown here is derived from an EMBL/GenBank/DDBJ whole genome shotgun (WGS) entry which is preliminary data.</text>
</comment>
<evidence type="ECO:0000313" key="1">
    <source>
        <dbReference type="EMBL" id="MCY0388415.1"/>
    </source>
</evidence>
<name>A0ABT3ZR45_9BURK</name>
<keyword evidence="2" id="KW-1185">Reference proteome</keyword>